<dbReference type="InterPro" id="IPR050147">
    <property type="entry name" value="Ser/Thr_Dehydratase"/>
</dbReference>
<dbReference type="PANTHER" id="PTHR48078">
    <property type="entry name" value="THREONINE DEHYDRATASE, MITOCHONDRIAL-RELATED"/>
    <property type="match status" value="1"/>
</dbReference>
<dbReference type="InterPro" id="IPR001926">
    <property type="entry name" value="TrpB-like_PALP"/>
</dbReference>
<evidence type="ECO:0000256" key="1">
    <source>
        <dbReference type="ARBA" id="ARBA00001933"/>
    </source>
</evidence>
<dbReference type="InterPro" id="IPR036052">
    <property type="entry name" value="TrpB-like_PALP_sf"/>
</dbReference>
<dbReference type="EMBL" id="JAULSC010000005">
    <property type="protein sequence ID" value="MDO3395616.1"/>
    <property type="molecule type" value="Genomic_DNA"/>
</dbReference>
<sequence length="375" mass="39106">MSTHQLDREAGPATHQWRGVIEEYRHLLEIPQDAPAVTLREGGTPLVHSEWLSGLTGAEVHLKVEGDNPTGSFKDRGMTAAISVAKHEGARAVVCASTGNTSASMAAYAAKAGLTPLVLVPEGKIAAGKMAQAIVHGAQVIMVRGNFDDCLNIAKELAEQYPVALVNSVNPVRLQGQKSAAFEIVDFLGDAPDFHLLPVGNAGNISAYWMGYRQFAELGRATRRPVMRGFQAEGASPLVTGEPFPEPETKATAIRIGNPASWSLAVEAAEESGGRFAAVSDDQILAAQRQLAQHDGVFVEPASAAGVAGLLQELAAGESYTGSTVVVTVTGHGLKDTATALEAYSTAQAEQGRPGIVDTVIDNDVVAAARAAGLA</sequence>
<comment type="pathway">
    <text evidence="3 13">Amino-acid biosynthesis; L-threonine biosynthesis; L-threonine from L-aspartate: step 5/5.</text>
</comment>
<comment type="cofactor">
    <cofactor evidence="1 13">
        <name>pyridoxal 5'-phosphate</name>
        <dbReference type="ChEBI" id="CHEBI:597326"/>
    </cofactor>
</comment>
<evidence type="ECO:0000256" key="6">
    <source>
        <dbReference type="ARBA" id="ARBA00018679"/>
    </source>
</evidence>
<dbReference type="PROSITE" id="PS00165">
    <property type="entry name" value="DEHYDRATASE_SER_THR"/>
    <property type="match status" value="1"/>
</dbReference>
<accession>A0ABT8TNS8</accession>
<dbReference type="NCBIfam" id="TIGR00260">
    <property type="entry name" value="thrC"/>
    <property type="match status" value="1"/>
</dbReference>
<dbReference type="InterPro" id="IPR004450">
    <property type="entry name" value="Thr_synthase-like"/>
</dbReference>
<dbReference type="SUPFAM" id="SSF53686">
    <property type="entry name" value="Tryptophan synthase beta subunit-like PLP-dependent enzymes"/>
    <property type="match status" value="1"/>
</dbReference>
<evidence type="ECO:0000256" key="4">
    <source>
        <dbReference type="ARBA" id="ARBA00005517"/>
    </source>
</evidence>
<proteinExistence type="inferred from homology"/>
<dbReference type="RefSeq" id="WP_302707052.1">
    <property type="nucleotide sequence ID" value="NZ_JAULSC010000005.1"/>
</dbReference>
<evidence type="ECO:0000256" key="11">
    <source>
        <dbReference type="ARBA" id="ARBA00049144"/>
    </source>
</evidence>
<dbReference type="GO" id="GO:0004795">
    <property type="term" value="F:threonine synthase activity"/>
    <property type="evidence" value="ECO:0007669"/>
    <property type="project" value="UniProtKB-EC"/>
</dbReference>
<evidence type="ECO:0000313" key="16">
    <source>
        <dbReference type="Proteomes" id="UP001168363"/>
    </source>
</evidence>
<comment type="function">
    <text evidence="2 13">Catalyzes the gamma-elimination of phosphate from L-phosphohomoserine and the beta-addition of water to produce L-threonine.</text>
</comment>
<name>A0ABT8TNS8_9ACTN</name>
<dbReference type="CDD" id="cd01563">
    <property type="entry name" value="Thr-synth_1"/>
    <property type="match status" value="1"/>
</dbReference>
<feature type="domain" description="Tryptophan synthase beta chain-like PALP" evidence="14">
    <location>
        <begin position="37"/>
        <end position="331"/>
    </location>
</feature>
<evidence type="ECO:0000256" key="10">
    <source>
        <dbReference type="ARBA" id="ARBA00023239"/>
    </source>
</evidence>
<dbReference type="Proteomes" id="UP001168363">
    <property type="component" value="Unassembled WGS sequence"/>
</dbReference>
<evidence type="ECO:0000256" key="3">
    <source>
        <dbReference type="ARBA" id="ARBA00004979"/>
    </source>
</evidence>
<evidence type="ECO:0000313" key="15">
    <source>
        <dbReference type="EMBL" id="MDO3395616.1"/>
    </source>
</evidence>
<evidence type="ECO:0000256" key="12">
    <source>
        <dbReference type="NCBIfam" id="TIGR00260"/>
    </source>
</evidence>
<keyword evidence="10 13" id="KW-0456">Lyase</keyword>
<comment type="similarity">
    <text evidence="4 13">Belongs to the threonine synthase family.</text>
</comment>
<dbReference type="EC" id="4.2.3.1" evidence="5 12"/>
<keyword evidence="8 13" id="KW-0791">Threonine biosynthesis</keyword>
<dbReference type="PANTHER" id="PTHR48078:SF6">
    <property type="entry name" value="L-THREONINE DEHYDRATASE CATABOLIC TDCB"/>
    <property type="match status" value="1"/>
</dbReference>
<protein>
    <recommendedName>
        <fullName evidence="6 12">Threonine synthase</fullName>
        <ecNumber evidence="5 12">4.2.3.1</ecNumber>
    </recommendedName>
</protein>
<evidence type="ECO:0000256" key="9">
    <source>
        <dbReference type="ARBA" id="ARBA00022898"/>
    </source>
</evidence>
<reference evidence="15" key="1">
    <citation type="submission" date="2023-06" db="EMBL/GenBank/DDBJ databases">
        <title>Genome sequence of Nocardioides sp. SOB44.</title>
        <authorList>
            <person name="Zhang G."/>
        </authorList>
    </citation>
    <scope>NUCLEOTIDE SEQUENCE</scope>
    <source>
        <strain evidence="15">SOB44</strain>
    </source>
</reference>
<comment type="catalytic activity">
    <reaction evidence="11 13">
        <text>O-phospho-L-homoserine + H2O = L-threonine + phosphate</text>
        <dbReference type="Rhea" id="RHEA:10840"/>
        <dbReference type="ChEBI" id="CHEBI:15377"/>
        <dbReference type="ChEBI" id="CHEBI:43474"/>
        <dbReference type="ChEBI" id="CHEBI:57590"/>
        <dbReference type="ChEBI" id="CHEBI:57926"/>
        <dbReference type="EC" id="4.2.3.1"/>
    </reaction>
</comment>
<evidence type="ECO:0000259" key="14">
    <source>
        <dbReference type="Pfam" id="PF00291"/>
    </source>
</evidence>
<keyword evidence="9 13" id="KW-0663">Pyridoxal phosphate</keyword>
<dbReference type="InterPro" id="IPR000634">
    <property type="entry name" value="Ser/Thr_deHydtase_PyrdxlP-BS"/>
</dbReference>
<comment type="caution">
    <text evidence="15">The sequence shown here is derived from an EMBL/GenBank/DDBJ whole genome shotgun (WGS) entry which is preliminary data.</text>
</comment>
<gene>
    <name evidence="15" type="primary">thrC</name>
    <name evidence="15" type="ORF">QWJ41_07810</name>
</gene>
<keyword evidence="7 13" id="KW-0028">Amino-acid biosynthesis</keyword>
<evidence type="ECO:0000256" key="5">
    <source>
        <dbReference type="ARBA" id="ARBA00013028"/>
    </source>
</evidence>
<evidence type="ECO:0000256" key="2">
    <source>
        <dbReference type="ARBA" id="ARBA00003648"/>
    </source>
</evidence>
<evidence type="ECO:0000256" key="7">
    <source>
        <dbReference type="ARBA" id="ARBA00022605"/>
    </source>
</evidence>
<keyword evidence="16" id="KW-1185">Reference proteome</keyword>
<organism evidence="15 16">
    <name type="scientific">Nocardioides cremeus</name>
    <dbReference type="NCBI Taxonomy" id="3058044"/>
    <lineage>
        <taxon>Bacteria</taxon>
        <taxon>Bacillati</taxon>
        <taxon>Actinomycetota</taxon>
        <taxon>Actinomycetes</taxon>
        <taxon>Propionibacteriales</taxon>
        <taxon>Nocardioidaceae</taxon>
        <taxon>Nocardioides</taxon>
    </lineage>
</organism>
<evidence type="ECO:0000256" key="8">
    <source>
        <dbReference type="ARBA" id="ARBA00022697"/>
    </source>
</evidence>
<dbReference type="Pfam" id="PF00291">
    <property type="entry name" value="PALP"/>
    <property type="match status" value="1"/>
</dbReference>
<dbReference type="Gene3D" id="3.40.50.1100">
    <property type="match status" value="2"/>
</dbReference>
<dbReference type="PIRSF" id="PIRSF038945">
    <property type="entry name" value="Thr_synthase"/>
    <property type="match status" value="1"/>
</dbReference>
<dbReference type="InterPro" id="IPR026260">
    <property type="entry name" value="Thr_Synthase_bac/arc"/>
</dbReference>
<evidence type="ECO:0000256" key="13">
    <source>
        <dbReference type="PIRNR" id="PIRNR038945"/>
    </source>
</evidence>